<dbReference type="RefSeq" id="WP_069694482.1">
    <property type="nucleotide sequence ID" value="NZ_CP043010.1"/>
</dbReference>
<dbReference type="GO" id="GO:0016755">
    <property type="term" value="F:aminoacyltransferase activity"/>
    <property type="evidence" value="ECO:0007669"/>
    <property type="project" value="TreeGrafter"/>
</dbReference>
<evidence type="ECO:0000256" key="3">
    <source>
        <dbReference type="ARBA" id="ARBA00022692"/>
    </source>
</evidence>
<dbReference type="GO" id="GO:0055091">
    <property type="term" value="P:phospholipid homeostasis"/>
    <property type="evidence" value="ECO:0007669"/>
    <property type="project" value="TreeGrafter"/>
</dbReference>
<dbReference type="PANTHER" id="PTHR34697">
    <property type="entry name" value="PHOSPHATIDYLGLYCEROL LYSYLTRANSFERASE"/>
    <property type="match status" value="1"/>
</dbReference>
<dbReference type="AlphaFoldDB" id="A0AAX3ENK0"/>
<evidence type="ECO:0000256" key="5">
    <source>
        <dbReference type="ARBA" id="ARBA00023136"/>
    </source>
</evidence>
<keyword evidence="10" id="KW-1185">Reference proteome</keyword>
<feature type="transmembrane region" description="Helical" evidence="7">
    <location>
        <begin position="100"/>
        <end position="121"/>
    </location>
</feature>
<feature type="transmembrane region" description="Helical" evidence="7">
    <location>
        <begin position="397"/>
        <end position="414"/>
    </location>
</feature>
<feature type="domain" description="Phosphatidylglycerol lysyltransferase C-terminal" evidence="8">
    <location>
        <begin position="496"/>
        <end position="802"/>
    </location>
</feature>
<reference evidence="9" key="1">
    <citation type="submission" date="2022-07" db="EMBL/GenBank/DDBJ databases">
        <authorList>
            <person name="Wu T."/>
        </authorList>
    </citation>
    <scope>NUCLEOTIDE SEQUENCE</scope>
    <source>
        <strain evidence="9">SD-1</strain>
    </source>
</reference>
<organism evidence="9 10">
    <name type="scientific">Paenarthrobacter ureafaciens</name>
    <dbReference type="NCBI Taxonomy" id="37931"/>
    <lineage>
        <taxon>Bacteria</taxon>
        <taxon>Bacillati</taxon>
        <taxon>Actinomycetota</taxon>
        <taxon>Actinomycetes</taxon>
        <taxon>Micrococcales</taxon>
        <taxon>Micrococcaceae</taxon>
        <taxon>Paenarthrobacter</taxon>
    </lineage>
</organism>
<gene>
    <name evidence="9" type="ORF">NL394_07295</name>
</gene>
<evidence type="ECO:0000313" key="9">
    <source>
        <dbReference type="EMBL" id="UYV99002.1"/>
    </source>
</evidence>
<feature type="transmembrane region" description="Helical" evidence="7">
    <location>
        <begin position="193"/>
        <end position="212"/>
    </location>
</feature>
<evidence type="ECO:0000256" key="4">
    <source>
        <dbReference type="ARBA" id="ARBA00022989"/>
    </source>
</evidence>
<dbReference type="Gene3D" id="1.20.1540.10">
    <property type="entry name" value="Rhomboid-like"/>
    <property type="match status" value="1"/>
</dbReference>
<evidence type="ECO:0000313" key="10">
    <source>
        <dbReference type="Proteomes" id="UP001163293"/>
    </source>
</evidence>
<keyword evidence="5 7" id="KW-0472">Membrane</keyword>
<proteinExistence type="predicted"/>
<feature type="compositionally biased region" description="Polar residues" evidence="6">
    <location>
        <begin position="736"/>
        <end position="749"/>
    </location>
</feature>
<protein>
    <submittedName>
        <fullName evidence="9">DUF2156 domain-containing protein</fullName>
    </submittedName>
</protein>
<dbReference type="InterPro" id="IPR024320">
    <property type="entry name" value="LPG_synthase_C"/>
</dbReference>
<feature type="transmembrane region" description="Helical" evidence="7">
    <location>
        <begin position="224"/>
        <end position="243"/>
    </location>
</feature>
<evidence type="ECO:0000259" key="8">
    <source>
        <dbReference type="Pfam" id="PF09924"/>
    </source>
</evidence>
<feature type="transmembrane region" description="Helical" evidence="7">
    <location>
        <begin position="449"/>
        <end position="471"/>
    </location>
</feature>
<evidence type="ECO:0000256" key="7">
    <source>
        <dbReference type="SAM" id="Phobius"/>
    </source>
</evidence>
<keyword evidence="3 7" id="KW-0812">Transmembrane</keyword>
<evidence type="ECO:0000256" key="2">
    <source>
        <dbReference type="ARBA" id="ARBA00022475"/>
    </source>
</evidence>
<dbReference type="SUPFAM" id="SSF144091">
    <property type="entry name" value="Rhomboid-like"/>
    <property type="match status" value="1"/>
</dbReference>
<dbReference type="PANTHER" id="PTHR34697:SF2">
    <property type="entry name" value="PHOSPHATIDYLGLYCEROL LYSYLTRANSFERASE"/>
    <property type="match status" value="1"/>
</dbReference>
<dbReference type="Proteomes" id="UP001163293">
    <property type="component" value="Chromosome"/>
</dbReference>
<feature type="region of interest" description="Disordered" evidence="6">
    <location>
        <begin position="736"/>
        <end position="759"/>
    </location>
</feature>
<name>A0AAX3ENK0_PAEUR</name>
<feature type="transmembrane region" description="Helical" evidence="7">
    <location>
        <begin position="141"/>
        <end position="162"/>
    </location>
</feature>
<feature type="transmembrane region" description="Helical" evidence="7">
    <location>
        <begin position="291"/>
        <end position="311"/>
    </location>
</feature>
<feature type="transmembrane region" description="Helical" evidence="7">
    <location>
        <begin position="63"/>
        <end position="88"/>
    </location>
</feature>
<feature type="transmembrane region" description="Helical" evidence="7">
    <location>
        <begin position="323"/>
        <end position="341"/>
    </location>
</feature>
<dbReference type="InterPro" id="IPR051211">
    <property type="entry name" value="PG_lysyltransferase"/>
</dbReference>
<feature type="transmembrane region" description="Helical" evidence="7">
    <location>
        <begin position="169"/>
        <end position="187"/>
    </location>
</feature>
<evidence type="ECO:0000256" key="6">
    <source>
        <dbReference type="SAM" id="MobiDB-lite"/>
    </source>
</evidence>
<dbReference type="InterPro" id="IPR035952">
    <property type="entry name" value="Rhomboid-like_sf"/>
</dbReference>
<keyword evidence="4 7" id="KW-1133">Transmembrane helix</keyword>
<dbReference type="GO" id="GO:0005886">
    <property type="term" value="C:plasma membrane"/>
    <property type="evidence" value="ECO:0007669"/>
    <property type="project" value="UniProtKB-SubCell"/>
</dbReference>
<feature type="transmembrane region" description="Helical" evidence="7">
    <location>
        <begin position="20"/>
        <end position="43"/>
    </location>
</feature>
<keyword evidence="2" id="KW-1003">Cell membrane</keyword>
<feature type="transmembrane region" description="Helical" evidence="7">
    <location>
        <begin position="353"/>
        <end position="376"/>
    </location>
</feature>
<sequence>MSTAVEQKGNWRRLAALRKLPLTLGLIAVLWIVGATTGSLLAGPPEPLLEQVGIGLAVEPGPWWAVFTSGFFASSLLDYLACTVMILIGVGIAERTMGPWLALAAFVAGSALSALVLVALVEYGTDNSDQWLSFLGGEYVVGAYGGAAAALGCSTAALESLWRRRLRTWLVAATLMFALFVGVAQTLQALSGAVIGILAGWAAQSWILRRQAGKLHSSSLRETRFLVGTVVGVFAVGPLLTQLTGTLDVGPLSVVSQVMLQASPTADEVREACDDDQSCVTLQGVVGVQSFGATILSLIPVLLLLVCAEGLRRGRRLAYRLTLTIQLYLAAVTTFAVLQYVTDPDVTLGNDDVGYLLLYAIPAIVAPLIIVFLLLANRHKFRVESSDASYRVLGRTTLIMAGAAVALYALFWFLEGNPGCSTGWDLAGQLTHILVPFPVPFVTELPQGLLSTVLYGLGGDVIWLCILFLVLGNYQKFRAVATDPAADLGHARELIHDGGGSLSWMALWENNQYWFTPDRKAGVAYQVHNGVALTVAGPFGAAEHHADAATGFLAHCSALGLTPCFYSATDELDGPLLPRGFRKLEVAEETLLNIQTMTFKGKEWQNVRTALNRADKLSITDQWHHYRMMPPGIRAQLAEISEEWVADKALPEMGFTLGGLDELKDPEVLCCVAVDDDGLVHGVTSWLPVFTDGAVTGWTLDFMRRRTTGFKGVMEFLIASAVNHFKEDVPQISLSGSPLANTDSRNTTGSGDGTDPGEGDHSALDRVLALLGNALEPMYGFKSLAAFKSRFQPEHRTLYMYYQDPLSLPSIGLAVGSAYLPGLSPARSAGLLRHMVAREPAQ</sequence>
<evidence type="ECO:0000256" key="1">
    <source>
        <dbReference type="ARBA" id="ARBA00004651"/>
    </source>
</evidence>
<comment type="subcellular location">
    <subcellularLocation>
        <location evidence="1">Cell membrane</location>
        <topology evidence="1">Multi-pass membrane protein</topology>
    </subcellularLocation>
</comment>
<accession>A0AAX3ENK0</accession>
<dbReference type="Pfam" id="PF09924">
    <property type="entry name" value="LPG_synthase_C"/>
    <property type="match status" value="1"/>
</dbReference>
<dbReference type="EMBL" id="CP101185">
    <property type="protein sequence ID" value="UYV99002.1"/>
    <property type="molecule type" value="Genomic_DNA"/>
</dbReference>